<dbReference type="Gene3D" id="3.10.20.30">
    <property type="match status" value="1"/>
</dbReference>
<evidence type="ECO:0000256" key="5">
    <source>
        <dbReference type="ARBA" id="ARBA00023014"/>
    </source>
</evidence>
<keyword evidence="3" id="KW-0560">Oxidoreductase</keyword>
<evidence type="ECO:0000313" key="8">
    <source>
        <dbReference type="EMBL" id="VBB06677.1"/>
    </source>
</evidence>
<dbReference type="Pfam" id="PF01799">
    <property type="entry name" value="Fer2_2"/>
    <property type="match status" value="1"/>
</dbReference>
<evidence type="ECO:0000256" key="2">
    <source>
        <dbReference type="ARBA" id="ARBA00022723"/>
    </source>
</evidence>
<feature type="domain" description="2Fe-2S ferredoxin-type" evidence="7">
    <location>
        <begin position="4"/>
        <end position="80"/>
    </location>
</feature>
<dbReference type="Gene3D" id="1.10.150.120">
    <property type="entry name" value="[2Fe-2S]-binding domain"/>
    <property type="match status" value="1"/>
</dbReference>
<evidence type="ECO:0000256" key="6">
    <source>
        <dbReference type="ARBA" id="ARBA00060707"/>
    </source>
</evidence>
<dbReference type="GO" id="GO:0046872">
    <property type="term" value="F:metal ion binding"/>
    <property type="evidence" value="ECO:0007669"/>
    <property type="project" value="UniProtKB-KW"/>
</dbReference>
<keyword evidence="2" id="KW-0479">Metal-binding</keyword>
<keyword evidence="4" id="KW-0408">Iron</keyword>
<dbReference type="Proteomes" id="UP000277811">
    <property type="component" value="Unassembled WGS sequence"/>
</dbReference>
<organism evidence="8 9">
    <name type="scientific">Lucifera butyrica</name>
    <dbReference type="NCBI Taxonomy" id="1351585"/>
    <lineage>
        <taxon>Bacteria</taxon>
        <taxon>Bacillati</taxon>
        <taxon>Bacillota</taxon>
        <taxon>Negativicutes</taxon>
        <taxon>Veillonellales</taxon>
        <taxon>Veillonellaceae</taxon>
        <taxon>Lucifera</taxon>
    </lineage>
</organism>
<dbReference type="PROSITE" id="PS00197">
    <property type="entry name" value="2FE2S_FER_1"/>
    <property type="match status" value="1"/>
</dbReference>
<dbReference type="Pfam" id="PF00111">
    <property type="entry name" value="Fer2"/>
    <property type="match status" value="1"/>
</dbReference>
<dbReference type="FunFam" id="3.10.20.30:FF:000020">
    <property type="entry name" value="Xanthine dehydrogenase iron-sulfur subunit"/>
    <property type="match status" value="1"/>
</dbReference>
<comment type="pathway">
    <text evidence="6">Alkaloid degradation; nicotine degradation.</text>
</comment>
<accession>A0A498R708</accession>
<name>A0A498R708_9FIRM</name>
<reference evidence="8 9" key="1">
    <citation type="submission" date="2018-06" db="EMBL/GenBank/DDBJ databases">
        <authorList>
            <person name="Strepis N."/>
        </authorList>
    </citation>
    <scope>NUCLEOTIDE SEQUENCE [LARGE SCALE GENOMIC DNA]</scope>
    <source>
        <strain evidence="8">LUCI</strain>
    </source>
</reference>
<sequence length="156" mass="16903">MKTKKITCTINGKAVALEVDVRESLLEVLRHRLHLTGTKKGCGVGECGACTVLINGETIDSCIYLAVWADGKEIRTIEGASKEGNLSAPQQAMLDEGAVQCGFCTPGFVMTITSMAESGKEFTKEEIKQELAGNMCRCTGYQNIIRAAEKVLKQNR</sequence>
<evidence type="ECO:0000256" key="3">
    <source>
        <dbReference type="ARBA" id="ARBA00023002"/>
    </source>
</evidence>
<dbReference type="SUPFAM" id="SSF47741">
    <property type="entry name" value="CO dehydrogenase ISP C-domain like"/>
    <property type="match status" value="1"/>
</dbReference>
<dbReference type="InterPro" id="IPR051452">
    <property type="entry name" value="Diverse_Oxidoreductases"/>
</dbReference>
<dbReference type="InterPro" id="IPR036010">
    <property type="entry name" value="2Fe-2S_ferredoxin-like_sf"/>
</dbReference>
<dbReference type="InterPro" id="IPR012675">
    <property type="entry name" value="Beta-grasp_dom_sf"/>
</dbReference>
<proteinExistence type="predicted"/>
<dbReference type="EMBL" id="UPPP01000066">
    <property type="protein sequence ID" value="VBB06677.1"/>
    <property type="molecule type" value="Genomic_DNA"/>
</dbReference>
<dbReference type="InterPro" id="IPR036884">
    <property type="entry name" value="2Fe-2S-bd_dom_sf"/>
</dbReference>
<dbReference type="GO" id="GO:0051537">
    <property type="term" value="F:2 iron, 2 sulfur cluster binding"/>
    <property type="evidence" value="ECO:0007669"/>
    <property type="project" value="UniProtKB-KW"/>
</dbReference>
<dbReference type="GO" id="GO:0004854">
    <property type="term" value="F:xanthine dehydrogenase activity"/>
    <property type="evidence" value="ECO:0007669"/>
    <property type="project" value="InterPro"/>
</dbReference>
<dbReference type="CDD" id="cd00207">
    <property type="entry name" value="fer2"/>
    <property type="match status" value="1"/>
</dbReference>
<dbReference type="RefSeq" id="WP_122627617.1">
    <property type="nucleotide sequence ID" value="NZ_UPPP01000066.1"/>
</dbReference>
<evidence type="ECO:0000259" key="7">
    <source>
        <dbReference type="PROSITE" id="PS51085"/>
    </source>
</evidence>
<evidence type="ECO:0000256" key="4">
    <source>
        <dbReference type="ARBA" id="ARBA00023004"/>
    </source>
</evidence>
<keyword evidence="9" id="KW-1185">Reference proteome</keyword>
<dbReference type="PANTHER" id="PTHR44379">
    <property type="entry name" value="OXIDOREDUCTASE WITH IRON-SULFUR SUBUNIT"/>
    <property type="match status" value="1"/>
</dbReference>
<dbReference type="GO" id="GO:0006144">
    <property type="term" value="P:purine nucleobase metabolic process"/>
    <property type="evidence" value="ECO:0007669"/>
    <property type="project" value="InterPro"/>
</dbReference>
<evidence type="ECO:0000313" key="9">
    <source>
        <dbReference type="Proteomes" id="UP000277811"/>
    </source>
</evidence>
<dbReference type="InterPro" id="IPR002888">
    <property type="entry name" value="2Fe-2S-bd"/>
</dbReference>
<dbReference type="AlphaFoldDB" id="A0A498R708"/>
<evidence type="ECO:0000256" key="1">
    <source>
        <dbReference type="ARBA" id="ARBA00022714"/>
    </source>
</evidence>
<dbReference type="PANTHER" id="PTHR44379:SF8">
    <property type="entry name" value="XANTHINE DEHYDROGENASE IRON-SULFUR-BINDING SUBUNIT XDHC-RELATED"/>
    <property type="match status" value="1"/>
</dbReference>
<keyword evidence="5" id="KW-0411">Iron-sulfur</keyword>
<dbReference type="PROSITE" id="PS51085">
    <property type="entry name" value="2FE2S_FER_2"/>
    <property type="match status" value="1"/>
</dbReference>
<dbReference type="NCBIfam" id="NF043084">
    <property type="entry name" value="XdhC_XDHase"/>
    <property type="match status" value="1"/>
</dbReference>
<protein>
    <recommendedName>
        <fullName evidence="7">2Fe-2S ferredoxin-type domain-containing protein</fullName>
    </recommendedName>
</protein>
<keyword evidence="1" id="KW-0001">2Fe-2S</keyword>
<dbReference type="OrthoDB" id="9796880at2"/>
<dbReference type="InterPro" id="IPR006058">
    <property type="entry name" value="2Fe2S_fd_BS"/>
</dbReference>
<gene>
    <name evidence="8" type="ORF">LUCI_1913</name>
</gene>
<dbReference type="InterPro" id="IPR001041">
    <property type="entry name" value="2Fe-2S_ferredoxin-type"/>
</dbReference>
<dbReference type="InterPro" id="IPR050033">
    <property type="entry name" value="XdhC_XDHase"/>
</dbReference>
<dbReference type="SUPFAM" id="SSF54292">
    <property type="entry name" value="2Fe-2S ferredoxin-like"/>
    <property type="match status" value="1"/>
</dbReference>